<dbReference type="EMBL" id="JAESJJ010000065">
    <property type="protein sequence ID" value="MBL3611282.1"/>
    <property type="molecule type" value="Genomic_DNA"/>
</dbReference>
<keyword evidence="3" id="KW-0560">Oxidoreductase</keyword>
<dbReference type="RefSeq" id="WP_202250784.1">
    <property type="nucleotide sequence ID" value="NZ_JAESJJ010000065.1"/>
</dbReference>
<dbReference type="InterPro" id="IPR036812">
    <property type="entry name" value="NAD(P)_OxRdtase_dom_sf"/>
</dbReference>
<keyword evidence="2" id="KW-0521">NADP</keyword>
<evidence type="ECO:0000313" key="5">
    <source>
        <dbReference type="EMBL" id="MBL3611282.1"/>
    </source>
</evidence>
<gene>
    <name evidence="5" type="ORF">JMM60_21470</name>
</gene>
<dbReference type="PANTHER" id="PTHR43827:SF3">
    <property type="entry name" value="NADP-DEPENDENT OXIDOREDUCTASE DOMAIN-CONTAINING PROTEIN"/>
    <property type="match status" value="1"/>
</dbReference>
<comment type="caution">
    <text evidence="5">The sequence shown here is derived from an EMBL/GenBank/DDBJ whole genome shotgun (WGS) entry which is preliminary data.</text>
</comment>
<proteinExistence type="inferred from homology"/>
<dbReference type="InterPro" id="IPR023210">
    <property type="entry name" value="NADP_OxRdtase_dom"/>
</dbReference>
<dbReference type="PANTHER" id="PTHR43827">
    <property type="entry name" value="2,5-DIKETO-D-GLUCONIC ACID REDUCTASE"/>
    <property type="match status" value="1"/>
</dbReference>
<dbReference type="SUPFAM" id="SSF51430">
    <property type="entry name" value="NAD(P)-linked oxidoreductase"/>
    <property type="match status" value="1"/>
</dbReference>
<protein>
    <submittedName>
        <fullName evidence="5">Aldo/keto reductase</fullName>
    </submittedName>
</protein>
<dbReference type="PROSITE" id="PS00798">
    <property type="entry name" value="ALDOKETO_REDUCTASE_1"/>
    <property type="match status" value="1"/>
</dbReference>
<dbReference type="PRINTS" id="PR00069">
    <property type="entry name" value="ALDKETRDTASE"/>
</dbReference>
<comment type="similarity">
    <text evidence="1">Belongs to the aldo/keto reductase family.</text>
</comment>
<sequence>MSPTPPKMDLPRLGLGFWQVPPESAADLAAQAASIGYRLFDTAEAYHNEAEVGAGLAKSAIPRAELVVQSKVWNDNHGFDATLRAFDDSLARLGLDYLDLYLMHWPSRLQDRYIETWRAMQRLRDEGRIGRIGVSNFSIGQLERLADETGELPYLNQVELHPYFQQRALREHHAETGIVTQSWSPLGIVFGRTAGPMEDPAVKRIAAKHGRSPGQVVLRWHLDSGLSLLTKSERPARIEENWKVSEFVLDSDDMAALDALDRADGRRGPDPETAEF</sequence>
<organism evidence="5 6">
    <name type="scientific">Rhodovulum sulfidophilum</name>
    <name type="common">Rhodobacter sulfidophilus</name>
    <dbReference type="NCBI Taxonomy" id="35806"/>
    <lineage>
        <taxon>Bacteria</taxon>
        <taxon>Pseudomonadati</taxon>
        <taxon>Pseudomonadota</taxon>
        <taxon>Alphaproteobacteria</taxon>
        <taxon>Rhodobacterales</taxon>
        <taxon>Paracoccaceae</taxon>
        <taxon>Rhodovulum</taxon>
    </lineage>
</organism>
<feature type="domain" description="NADP-dependent oxidoreductase" evidence="4">
    <location>
        <begin position="13"/>
        <end position="261"/>
    </location>
</feature>
<dbReference type="InterPro" id="IPR020471">
    <property type="entry name" value="AKR"/>
</dbReference>
<accession>A0ABS1RYW3</accession>
<evidence type="ECO:0000256" key="1">
    <source>
        <dbReference type="ARBA" id="ARBA00007905"/>
    </source>
</evidence>
<dbReference type="Proteomes" id="UP000604473">
    <property type="component" value="Unassembled WGS sequence"/>
</dbReference>
<evidence type="ECO:0000259" key="4">
    <source>
        <dbReference type="Pfam" id="PF00248"/>
    </source>
</evidence>
<evidence type="ECO:0000313" key="6">
    <source>
        <dbReference type="Proteomes" id="UP000604473"/>
    </source>
</evidence>
<evidence type="ECO:0000256" key="3">
    <source>
        <dbReference type="ARBA" id="ARBA00023002"/>
    </source>
</evidence>
<dbReference type="InterPro" id="IPR018170">
    <property type="entry name" value="Aldo/ket_reductase_CS"/>
</dbReference>
<dbReference type="Gene3D" id="3.20.20.100">
    <property type="entry name" value="NADP-dependent oxidoreductase domain"/>
    <property type="match status" value="1"/>
</dbReference>
<reference evidence="5 6" key="1">
    <citation type="submission" date="2021-01" db="EMBL/GenBank/DDBJ databases">
        <title>Draft genomes of Rhodovulum sulfidophilum.</title>
        <authorList>
            <person name="Guzman M.S."/>
        </authorList>
    </citation>
    <scope>NUCLEOTIDE SEQUENCE [LARGE SCALE GENOMIC DNA]</scope>
    <source>
        <strain evidence="5 6">AB35</strain>
    </source>
</reference>
<name>A0ABS1RYW3_RHOSU</name>
<dbReference type="Pfam" id="PF00248">
    <property type="entry name" value="Aldo_ket_red"/>
    <property type="match status" value="1"/>
</dbReference>
<keyword evidence="6" id="KW-1185">Reference proteome</keyword>
<dbReference type="PIRSF" id="PIRSF000097">
    <property type="entry name" value="AKR"/>
    <property type="match status" value="1"/>
</dbReference>
<evidence type="ECO:0000256" key="2">
    <source>
        <dbReference type="ARBA" id="ARBA00022857"/>
    </source>
</evidence>